<dbReference type="CDD" id="cd20299">
    <property type="entry name" value="cupin_YP766765-like"/>
    <property type="match status" value="1"/>
</dbReference>
<dbReference type="InterPro" id="IPR013096">
    <property type="entry name" value="Cupin_2"/>
</dbReference>
<dbReference type="InterPro" id="IPR011051">
    <property type="entry name" value="RmlC_Cupin_sf"/>
</dbReference>
<feature type="domain" description="Cupin type-2" evidence="1">
    <location>
        <begin position="43"/>
        <end position="106"/>
    </location>
</feature>
<dbReference type="SUPFAM" id="SSF51182">
    <property type="entry name" value="RmlC-like cupins"/>
    <property type="match status" value="1"/>
</dbReference>
<protein>
    <submittedName>
        <fullName evidence="2">Cupin domain-containing protein</fullName>
    </submittedName>
</protein>
<evidence type="ECO:0000313" key="2">
    <source>
        <dbReference type="EMBL" id="NGX95734.1"/>
    </source>
</evidence>
<dbReference type="EMBL" id="JAAMRR010000572">
    <property type="protein sequence ID" value="NGX95734.1"/>
    <property type="molecule type" value="Genomic_DNA"/>
</dbReference>
<dbReference type="Gene3D" id="2.60.120.10">
    <property type="entry name" value="Jelly Rolls"/>
    <property type="match status" value="1"/>
</dbReference>
<evidence type="ECO:0000259" key="1">
    <source>
        <dbReference type="Pfam" id="PF07883"/>
    </source>
</evidence>
<organism evidence="2 3">
    <name type="scientific">Candidatus Afipia apatlaquensis</name>
    <dbReference type="NCBI Taxonomy" id="2712852"/>
    <lineage>
        <taxon>Bacteria</taxon>
        <taxon>Pseudomonadati</taxon>
        <taxon>Pseudomonadota</taxon>
        <taxon>Alphaproteobacteria</taxon>
        <taxon>Hyphomicrobiales</taxon>
        <taxon>Nitrobacteraceae</taxon>
        <taxon>Afipia</taxon>
    </lineage>
</organism>
<keyword evidence="3" id="KW-1185">Reference proteome</keyword>
<dbReference type="AlphaFoldDB" id="A0A7C9VMC4"/>
<accession>A0A7C9VMC4</accession>
<dbReference type="Proteomes" id="UP000480266">
    <property type="component" value="Unassembled WGS sequence"/>
</dbReference>
<evidence type="ECO:0000313" key="3">
    <source>
        <dbReference type="Proteomes" id="UP000480266"/>
    </source>
</evidence>
<sequence>MHITRFEQAPTYFPPEHHDMRCLRLQGQEAGPSDTLWLGMSQILPGGHTLLNASPIEKLYFVIEGELTVETPDGESILQPFDSCRVAPNEARALKNKTNKPVIVLLAMPLAAARQERAPAR</sequence>
<comment type="caution">
    <text evidence="2">The sequence shown here is derived from an EMBL/GenBank/DDBJ whole genome shotgun (WGS) entry which is preliminary data.</text>
</comment>
<dbReference type="Pfam" id="PF07883">
    <property type="entry name" value="Cupin_2"/>
    <property type="match status" value="1"/>
</dbReference>
<proteinExistence type="predicted"/>
<dbReference type="InterPro" id="IPR014710">
    <property type="entry name" value="RmlC-like_jellyroll"/>
</dbReference>
<gene>
    <name evidence="2" type="ORF">G4V63_11030</name>
</gene>
<reference evidence="2" key="1">
    <citation type="submission" date="2020-02" db="EMBL/GenBank/DDBJ databases">
        <title>Draft genome sequence of Candidatus Afipia apatlaquensis IBT-C3, a potential strain for decolorization of textile dyes.</title>
        <authorList>
            <person name="Sanchez-Reyes A."/>
            <person name="Breton-Deval L."/>
            <person name="Mangelson H."/>
            <person name="Sanchez-Flores A."/>
        </authorList>
    </citation>
    <scope>NUCLEOTIDE SEQUENCE [LARGE SCALE GENOMIC DNA]</scope>
    <source>
        <strain evidence="2">IBT-C3</strain>
    </source>
</reference>
<name>A0A7C9VMC4_9BRAD</name>